<dbReference type="EMBL" id="BTRK01000005">
    <property type="protein sequence ID" value="GMR53389.1"/>
    <property type="molecule type" value="Genomic_DNA"/>
</dbReference>
<dbReference type="PIRSF" id="PIRSF000587">
    <property type="entry name" value="PI3K_Vps34"/>
    <property type="match status" value="1"/>
</dbReference>
<evidence type="ECO:0000256" key="2">
    <source>
        <dbReference type="ARBA" id="ARBA00012073"/>
    </source>
</evidence>
<dbReference type="Pfam" id="PF00454">
    <property type="entry name" value="PI3_PI4_kinase"/>
    <property type="match status" value="1"/>
</dbReference>
<dbReference type="GO" id="GO:0005524">
    <property type="term" value="F:ATP binding"/>
    <property type="evidence" value="ECO:0007669"/>
    <property type="project" value="UniProtKB-KW"/>
</dbReference>
<dbReference type="Gene3D" id="2.60.40.150">
    <property type="entry name" value="C2 domain"/>
    <property type="match status" value="1"/>
</dbReference>
<dbReference type="GO" id="GO:0005777">
    <property type="term" value="C:peroxisome"/>
    <property type="evidence" value="ECO:0007669"/>
    <property type="project" value="TreeGrafter"/>
</dbReference>
<keyword evidence="4" id="KW-0808">Transferase</keyword>
<dbReference type="CDD" id="cd00896">
    <property type="entry name" value="PI3Kc_III"/>
    <property type="match status" value="1"/>
</dbReference>
<feature type="domain" description="C2 PI3K-type" evidence="13">
    <location>
        <begin position="20"/>
        <end position="241"/>
    </location>
</feature>
<dbReference type="SUPFAM" id="SSF49562">
    <property type="entry name" value="C2 domain (Calcium/lipid-binding domain, CaLB)"/>
    <property type="match status" value="1"/>
</dbReference>
<dbReference type="InterPro" id="IPR042236">
    <property type="entry name" value="PI3K_accessory_sf"/>
</dbReference>
<evidence type="ECO:0000256" key="6">
    <source>
        <dbReference type="ARBA" id="ARBA00022777"/>
    </source>
</evidence>
<dbReference type="FunFam" id="1.25.40.70:FF:000049">
    <property type="entry name" value="Uncharacterized protein"/>
    <property type="match status" value="1"/>
</dbReference>
<evidence type="ECO:0000256" key="9">
    <source>
        <dbReference type="ARBA" id="ARBA00029930"/>
    </source>
</evidence>
<dbReference type="GO" id="GO:0034271">
    <property type="term" value="C:phosphatidylinositol 3-kinase complex, class III, type I"/>
    <property type="evidence" value="ECO:0007669"/>
    <property type="project" value="TreeGrafter"/>
</dbReference>
<evidence type="ECO:0000313" key="14">
    <source>
        <dbReference type="EMBL" id="GMR53389.1"/>
    </source>
</evidence>
<dbReference type="GO" id="GO:0034272">
    <property type="term" value="C:phosphatidylinositol 3-kinase complex, class III, type II"/>
    <property type="evidence" value="ECO:0007669"/>
    <property type="project" value="TreeGrafter"/>
</dbReference>
<evidence type="ECO:0000256" key="10">
    <source>
        <dbReference type="PROSITE-ProRule" id="PRU00880"/>
    </source>
</evidence>
<dbReference type="InterPro" id="IPR015433">
    <property type="entry name" value="PI3/4_kinase"/>
</dbReference>
<dbReference type="InterPro" id="IPR035892">
    <property type="entry name" value="C2_domain_sf"/>
</dbReference>
<proteinExistence type="inferred from homology"/>
<evidence type="ECO:0000259" key="12">
    <source>
        <dbReference type="PROSITE" id="PS51545"/>
    </source>
</evidence>
<dbReference type="GO" id="GO:0016303">
    <property type="term" value="F:1-phosphatidylinositol-3-kinase activity"/>
    <property type="evidence" value="ECO:0007669"/>
    <property type="project" value="UniProtKB-EC"/>
</dbReference>
<dbReference type="GO" id="GO:0005768">
    <property type="term" value="C:endosome"/>
    <property type="evidence" value="ECO:0007669"/>
    <property type="project" value="TreeGrafter"/>
</dbReference>
<sequence length="891" mass="102833">DRMRVSKKNDKFLYVYSSDIHQNIEIRIGSLDGIFRDAFDPTRVPGPMVVEVTVYSHGRSIGCPVSTSFASSTSSRNHMQTWDEWLTLPVKYSDISRDSFLHFTMWDQMDELNLPPEFEEKCKREKKRVSSSPSTLLDDSDEEWDEWEGPASKVDLCPSSSVFPRRLVAECTFSLFCPKGIFRSGVIDLQMEMVDLPNPRRLQYEPWRFGGEAEDTDRLIREYDNRMKELAIESTWLTKFTASAMEHMKETRKRSQRGLFLVVRMADAVMGDEKYDIVHYEKPVPISYRRFVGEGDNELGMENPCETKYTMVMRIISPADRQMKPNTKGRQQIEQILEMPPSKAMTIDQANLIWKYRHFLSTNNRALTKFLHAVNWDSTSEIENALQLIDEWRPIRPEDALELLSPVFKHPKVRSYAVNRLLTAAPDRLQLFLPQLVQALKYEPQTVMFEMDSAKVEASISEDVPDMVEVNETKTSTDDLAAFLIQYSTSYLNFANSLFWHLKVEEQSLKGQEQGAMYSRLREQLKAALENSSNAEVKARAKSLIEQEEFVEILKKETQKAQKMNGRELRDRSLREFLQNNGRLQKLDDLPLPIDPNFKMHRVVADRSLFFNSAMMPTKMTISGQRNSSEKISDSYTVIFKKGDDLRQDQLVMQMIRLMDNLLRESELDLKMTPYAVLATGIDEGFVQFIKAMPLRDVINKHQSIHEAMKSYRPSPKDVYGIEPEVIDNYVRSLAGYSIVCYILGVGDRHLDNLLLCENGRLFHVDFGFILGRDPKPLPPPMKLTSEMIAAMGGQNSEQWKRFVSFCDQAFQILRRHANLILNLFSLMLDAGIPDIALERDKAVAKVESRLQLHLSDDERYAFVNRLIESSATAKMAVLVDFMHDIKQNFF</sequence>
<dbReference type="PROSITE" id="PS00915">
    <property type="entry name" value="PI3_4_KINASE_1"/>
    <property type="match status" value="1"/>
</dbReference>
<dbReference type="Proteomes" id="UP001328107">
    <property type="component" value="Unassembled WGS sequence"/>
</dbReference>
<gene>
    <name evidence="14" type="ORF">PMAYCL1PPCAC_23584</name>
</gene>
<dbReference type="GO" id="GO:0006897">
    <property type="term" value="P:endocytosis"/>
    <property type="evidence" value="ECO:0007669"/>
    <property type="project" value="TreeGrafter"/>
</dbReference>
<keyword evidence="6" id="KW-0418">Kinase</keyword>
<dbReference type="GO" id="GO:0000407">
    <property type="term" value="C:phagophore assembly site"/>
    <property type="evidence" value="ECO:0007669"/>
    <property type="project" value="TreeGrafter"/>
</dbReference>
<evidence type="ECO:0000259" key="11">
    <source>
        <dbReference type="PROSITE" id="PS50290"/>
    </source>
</evidence>
<dbReference type="SMART" id="SM00142">
    <property type="entry name" value="PI3K_C2"/>
    <property type="match status" value="1"/>
</dbReference>
<dbReference type="InterPro" id="IPR018936">
    <property type="entry name" value="PI3/4_kinase_CS"/>
</dbReference>
<feature type="domain" description="PIK helical" evidence="12">
    <location>
        <begin position="319"/>
        <end position="527"/>
    </location>
</feature>
<dbReference type="GO" id="GO:0048015">
    <property type="term" value="P:phosphatidylinositol-mediated signaling"/>
    <property type="evidence" value="ECO:0007669"/>
    <property type="project" value="TreeGrafter"/>
</dbReference>
<dbReference type="SMART" id="SM00145">
    <property type="entry name" value="PI3Ka"/>
    <property type="match status" value="1"/>
</dbReference>
<dbReference type="Gene3D" id="3.30.1010.10">
    <property type="entry name" value="Phosphatidylinositol 3-kinase Catalytic Subunit, Chain A, domain 4"/>
    <property type="match status" value="1"/>
</dbReference>
<evidence type="ECO:0000256" key="8">
    <source>
        <dbReference type="ARBA" id="ARBA00023136"/>
    </source>
</evidence>
<accession>A0AAN5CZ73</accession>
<keyword evidence="8" id="KW-0472">Membrane</keyword>
<dbReference type="InterPro" id="IPR036940">
    <property type="entry name" value="PI3/4_kinase_cat_sf"/>
</dbReference>
<dbReference type="SUPFAM" id="SSF56112">
    <property type="entry name" value="Protein kinase-like (PK-like)"/>
    <property type="match status" value="1"/>
</dbReference>
<keyword evidence="15" id="KW-1185">Reference proteome</keyword>
<evidence type="ECO:0000256" key="7">
    <source>
        <dbReference type="ARBA" id="ARBA00022840"/>
    </source>
</evidence>
<dbReference type="PROSITE" id="PS51545">
    <property type="entry name" value="PIK_HELICAL"/>
    <property type="match status" value="1"/>
</dbReference>
<dbReference type="EC" id="2.7.1.137" evidence="2"/>
<dbReference type="PANTHER" id="PTHR10048">
    <property type="entry name" value="PHOSPHATIDYLINOSITOL KINASE"/>
    <property type="match status" value="1"/>
</dbReference>
<feature type="domain" description="PI3K/PI4K catalytic" evidence="11">
    <location>
        <begin position="604"/>
        <end position="876"/>
    </location>
</feature>
<dbReference type="Gene3D" id="1.25.40.70">
    <property type="entry name" value="Phosphatidylinositol 3-kinase, accessory domain (PIK)"/>
    <property type="match status" value="1"/>
</dbReference>
<evidence type="ECO:0000256" key="5">
    <source>
        <dbReference type="ARBA" id="ARBA00022741"/>
    </source>
</evidence>
<comment type="subcellular location">
    <subcellularLocation>
        <location evidence="1">Endomembrane system</location>
        <topology evidence="1">Peripheral membrane protein</topology>
    </subcellularLocation>
</comment>
<dbReference type="FunFam" id="3.30.1010.10:FF:000016">
    <property type="entry name" value="Phosphatidylinositol 3-kinase catalytic subunit type 3"/>
    <property type="match status" value="1"/>
</dbReference>
<comment type="caution">
    <text evidence="14">The sequence shown here is derived from an EMBL/GenBank/DDBJ whole genome shotgun (WGS) entry which is preliminary data.</text>
</comment>
<evidence type="ECO:0000256" key="3">
    <source>
        <dbReference type="ARBA" id="ARBA00019787"/>
    </source>
</evidence>
<dbReference type="Pfam" id="PF00613">
    <property type="entry name" value="PI3Ka"/>
    <property type="match status" value="1"/>
</dbReference>
<dbReference type="GO" id="GO:0000045">
    <property type="term" value="P:autophagosome assembly"/>
    <property type="evidence" value="ECO:0007669"/>
    <property type="project" value="TreeGrafter"/>
</dbReference>
<evidence type="ECO:0000313" key="15">
    <source>
        <dbReference type="Proteomes" id="UP001328107"/>
    </source>
</evidence>
<dbReference type="InterPro" id="IPR000403">
    <property type="entry name" value="PI3/4_kinase_cat_dom"/>
</dbReference>
<dbReference type="Gene3D" id="1.10.1070.11">
    <property type="entry name" value="Phosphatidylinositol 3-/4-kinase, catalytic domain"/>
    <property type="match status" value="1"/>
</dbReference>
<evidence type="ECO:0000259" key="13">
    <source>
        <dbReference type="PROSITE" id="PS51547"/>
    </source>
</evidence>
<dbReference type="PROSITE" id="PS51547">
    <property type="entry name" value="C2_PI3K"/>
    <property type="match status" value="1"/>
</dbReference>
<protein>
    <recommendedName>
        <fullName evidence="3">Phosphatidylinositol 3-kinase catalytic subunit type 3</fullName>
        <ecNumber evidence="2">2.7.1.137</ecNumber>
    </recommendedName>
    <alternativeName>
        <fullName evidence="9">Phosphoinositide-3-kinase class 3</fullName>
    </alternativeName>
</protein>
<dbReference type="CDD" id="cd00870">
    <property type="entry name" value="PI3Ka_III"/>
    <property type="match status" value="1"/>
</dbReference>
<feature type="non-terminal residue" evidence="14">
    <location>
        <position position="1"/>
    </location>
</feature>
<reference evidence="15" key="1">
    <citation type="submission" date="2022-10" db="EMBL/GenBank/DDBJ databases">
        <title>Genome assembly of Pristionchus species.</title>
        <authorList>
            <person name="Yoshida K."/>
            <person name="Sommer R.J."/>
        </authorList>
    </citation>
    <scope>NUCLEOTIDE SEQUENCE [LARGE SCALE GENOMIC DNA]</scope>
    <source>
        <strain evidence="15">RS5460</strain>
    </source>
</reference>
<comment type="similarity">
    <text evidence="10">Belongs to the PI3/PI4-kinase family.</text>
</comment>
<dbReference type="PROSITE" id="PS50290">
    <property type="entry name" value="PI3_4_KINASE_3"/>
    <property type="match status" value="1"/>
</dbReference>
<dbReference type="AlphaFoldDB" id="A0AAN5CZ73"/>
<evidence type="ECO:0000256" key="4">
    <source>
        <dbReference type="ARBA" id="ARBA00022679"/>
    </source>
</evidence>
<dbReference type="PANTHER" id="PTHR10048:SF7">
    <property type="entry name" value="PHOSPHATIDYLINOSITOL 3-KINASE CATALYTIC SUBUNIT TYPE 3"/>
    <property type="match status" value="1"/>
</dbReference>
<dbReference type="InterPro" id="IPR011009">
    <property type="entry name" value="Kinase-like_dom_sf"/>
</dbReference>
<evidence type="ECO:0000256" key="1">
    <source>
        <dbReference type="ARBA" id="ARBA00004184"/>
    </source>
</evidence>
<name>A0AAN5CZ73_9BILA</name>
<dbReference type="InterPro" id="IPR001263">
    <property type="entry name" value="PI3K_accessory_dom"/>
</dbReference>
<dbReference type="SUPFAM" id="SSF48371">
    <property type="entry name" value="ARM repeat"/>
    <property type="match status" value="1"/>
</dbReference>
<dbReference type="SMART" id="SM00146">
    <property type="entry name" value="PI3Kc"/>
    <property type="match status" value="1"/>
</dbReference>
<organism evidence="14 15">
    <name type="scientific">Pristionchus mayeri</name>
    <dbReference type="NCBI Taxonomy" id="1317129"/>
    <lineage>
        <taxon>Eukaryota</taxon>
        <taxon>Metazoa</taxon>
        <taxon>Ecdysozoa</taxon>
        <taxon>Nematoda</taxon>
        <taxon>Chromadorea</taxon>
        <taxon>Rhabditida</taxon>
        <taxon>Rhabditina</taxon>
        <taxon>Diplogasteromorpha</taxon>
        <taxon>Diplogasteroidea</taxon>
        <taxon>Neodiplogasteridae</taxon>
        <taxon>Pristionchus</taxon>
    </lineage>
</organism>
<keyword evidence="7" id="KW-0067">ATP-binding</keyword>
<dbReference type="InterPro" id="IPR008290">
    <property type="entry name" value="PI3K_Vps34"/>
</dbReference>
<dbReference type="PROSITE" id="PS00916">
    <property type="entry name" value="PI3_4_KINASE_2"/>
    <property type="match status" value="1"/>
</dbReference>
<dbReference type="InterPro" id="IPR016024">
    <property type="entry name" value="ARM-type_fold"/>
</dbReference>
<keyword evidence="5" id="KW-0547">Nucleotide-binding</keyword>
<dbReference type="InterPro" id="IPR057756">
    <property type="entry name" value="PI3-kinase_type3/VPS34_cat"/>
</dbReference>
<dbReference type="InterPro" id="IPR002420">
    <property type="entry name" value="PI3K-type_C2_dom"/>
</dbReference>
<dbReference type="FunFam" id="1.10.1070.11:FF:000002">
    <property type="entry name" value="Phosphatidylinositol 3-kinase catalytic subunit type 3"/>
    <property type="match status" value="1"/>
</dbReference>
<dbReference type="Pfam" id="PF00792">
    <property type="entry name" value="PI3K_C2"/>
    <property type="match status" value="1"/>
</dbReference>